<dbReference type="PANTHER" id="PTHR31477:SF1">
    <property type="entry name" value="CENTROSOMAL PROTEIN OF 44 KDA"/>
    <property type="match status" value="1"/>
</dbReference>
<evidence type="ECO:0000256" key="6">
    <source>
        <dbReference type="ARBA" id="ARBA00023054"/>
    </source>
</evidence>
<dbReference type="STRING" id="105231.A0A1Y1IC33"/>
<keyword evidence="5" id="KW-0963">Cytoplasm</keyword>
<evidence type="ECO:0000256" key="3">
    <source>
        <dbReference type="ARBA" id="ARBA00004647"/>
    </source>
</evidence>
<reference evidence="12 13" key="1">
    <citation type="journal article" date="2014" name="Nat. Commun.">
        <title>Klebsormidium flaccidum genome reveals primary factors for plant terrestrial adaptation.</title>
        <authorList>
            <person name="Hori K."/>
            <person name="Maruyama F."/>
            <person name="Fujisawa T."/>
            <person name="Togashi T."/>
            <person name="Yamamoto N."/>
            <person name="Seo M."/>
            <person name="Sato S."/>
            <person name="Yamada T."/>
            <person name="Mori H."/>
            <person name="Tajima N."/>
            <person name="Moriyama T."/>
            <person name="Ikeuchi M."/>
            <person name="Watanabe M."/>
            <person name="Wada H."/>
            <person name="Kobayashi K."/>
            <person name="Saito M."/>
            <person name="Masuda T."/>
            <person name="Sasaki-Sekimoto Y."/>
            <person name="Mashiguchi K."/>
            <person name="Awai K."/>
            <person name="Shimojima M."/>
            <person name="Masuda S."/>
            <person name="Iwai M."/>
            <person name="Nobusawa T."/>
            <person name="Narise T."/>
            <person name="Kondo S."/>
            <person name="Saito H."/>
            <person name="Sato R."/>
            <person name="Murakawa M."/>
            <person name="Ihara Y."/>
            <person name="Oshima-Yamada Y."/>
            <person name="Ohtaka K."/>
            <person name="Satoh M."/>
            <person name="Sonobe K."/>
            <person name="Ishii M."/>
            <person name="Ohtani R."/>
            <person name="Kanamori-Sato M."/>
            <person name="Honoki R."/>
            <person name="Miyazaki D."/>
            <person name="Mochizuki H."/>
            <person name="Umetsu J."/>
            <person name="Higashi K."/>
            <person name="Shibata D."/>
            <person name="Kamiya Y."/>
            <person name="Sato N."/>
            <person name="Nakamura Y."/>
            <person name="Tabata S."/>
            <person name="Ida S."/>
            <person name="Kurokawa K."/>
            <person name="Ohta H."/>
        </authorList>
    </citation>
    <scope>NUCLEOTIDE SEQUENCE [LARGE SCALE GENOMIC DNA]</scope>
    <source>
        <strain evidence="12 13">NIES-2285</strain>
    </source>
</reference>
<dbReference type="PANTHER" id="PTHR31477">
    <property type="entry name" value="CENTROSOMAL PROTEIN OF 44 KDA"/>
    <property type="match status" value="1"/>
</dbReference>
<evidence type="ECO:0000256" key="5">
    <source>
        <dbReference type="ARBA" id="ARBA00022490"/>
    </source>
</evidence>
<protein>
    <recommendedName>
        <fullName evidence="4">Centrosomal protein of 44 kDa</fullName>
    </recommendedName>
</protein>
<dbReference type="OMA" id="ACKEHHN"/>
<proteinExistence type="predicted"/>
<evidence type="ECO:0000259" key="11">
    <source>
        <dbReference type="Pfam" id="PF15007"/>
    </source>
</evidence>
<feature type="region of interest" description="Disordered" evidence="10">
    <location>
        <begin position="464"/>
        <end position="484"/>
    </location>
</feature>
<accession>A0A1Y1IC33</accession>
<dbReference type="Proteomes" id="UP000054558">
    <property type="component" value="Unassembled WGS sequence"/>
</dbReference>
<keyword evidence="7" id="KW-0206">Cytoskeleton</keyword>
<evidence type="ECO:0000256" key="1">
    <source>
        <dbReference type="ARBA" id="ARBA00004114"/>
    </source>
</evidence>
<organism evidence="12 13">
    <name type="scientific">Klebsormidium nitens</name>
    <name type="common">Green alga</name>
    <name type="synonym">Ulothrix nitens</name>
    <dbReference type="NCBI Taxonomy" id="105231"/>
    <lineage>
        <taxon>Eukaryota</taxon>
        <taxon>Viridiplantae</taxon>
        <taxon>Streptophyta</taxon>
        <taxon>Klebsormidiophyceae</taxon>
        <taxon>Klebsormidiales</taxon>
        <taxon>Klebsormidiaceae</taxon>
        <taxon>Klebsormidium</taxon>
    </lineage>
</organism>
<feature type="compositionally biased region" description="Basic and acidic residues" evidence="10">
    <location>
        <begin position="299"/>
        <end position="330"/>
    </location>
</feature>
<comment type="function">
    <text evidence="8">Centriole-enriched microtubule-binding protein involved in centriole biogenesis. In collaboration with CEP295 and POC1B, is required for the centriole-to-centrosome conversion by ensuring the formation of bona fide centriole wall. Functions as a linker component that maintains centrosome cohesion. Associates with CROCC and regulates its stability and localization to the centrosome.</text>
</comment>
<keyword evidence="13" id="KW-1185">Reference proteome</keyword>
<dbReference type="OrthoDB" id="259598at2759"/>
<feature type="region of interest" description="Disordered" evidence="10">
    <location>
        <begin position="518"/>
        <end position="548"/>
    </location>
</feature>
<evidence type="ECO:0000313" key="13">
    <source>
        <dbReference type="Proteomes" id="UP000054558"/>
    </source>
</evidence>
<evidence type="ECO:0000256" key="8">
    <source>
        <dbReference type="ARBA" id="ARBA00046235"/>
    </source>
</evidence>
<evidence type="ECO:0000256" key="10">
    <source>
        <dbReference type="SAM" id="MobiDB-lite"/>
    </source>
</evidence>
<dbReference type="GO" id="GO:0000922">
    <property type="term" value="C:spindle pole"/>
    <property type="evidence" value="ECO:0000318"/>
    <property type="project" value="GO_Central"/>
</dbReference>
<feature type="region of interest" description="Disordered" evidence="10">
    <location>
        <begin position="200"/>
        <end position="268"/>
    </location>
</feature>
<dbReference type="EMBL" id="DF237385">
    <property type="protein sequence ID" value="GAQ88524.1"/>
    <property type="molecule type" value="Genomic_DNA"/>
</dbReference>
<name>A0A1Y1IC33_KLENI</name>
<dbReference type="InterPro" id="IPR033603">
    <property type="entry name" value="CEP44"/>
</dbReference>
<dbReference type="InterPro" id="IPR029157">
    <property type="entry name" value="CEP44_CC"/>
</dbReference>
<evidence type="ECO:0000256" key="9">
    <source>
        <dbReference type="SAM" id="Coils"/>
    </source>
</evidence>
<evidence type="ECO:0000256" key="2">
    <source>
        <dbReference type="ARBA" id="ARBA00004214"/>
    </source>
</evidence>
<dbReference type="GO" id="GO:0005814">
    <property type="term" value="C:centriole"/>
    <property type="evidence" value="ECO:0007669"/>
    <property type="project" value="UniProtKB-SubCell"/>
</dbReference>
<dbReference type="Pfam" id="PF15007">
    <property type="entry name" value="CEP44"/>
    <property type="match status" value="1"/>
</dbReference>
<gene>
    <name evidence="12" type="ORF">KFL_004360060</name>
</gene>
<feature type="region of interest" description="Disordered" evidence="10">
    <location>
        <begin position="135"/>
        <end position="188"/>
    </location>
</feature>
<feature type="coiled-coil region" evidence="9">
    <location>
        <begin position="406"/>
        <end position="458"/>
    </location>
</feature>
<evidence type="ECO:0000256" key="4">
    <source>
        <dbReference type="ARBA" id="ARBA00014053"/>
    </source>
</evidence>
<feature type="compositionally biased region" description="Polar residues" evidence="10">
    <location>
        <begin position="160"/>
        <end position="180"/>
    </location>
</feature>
<keyword evidence="6 9" id="KW-0175">Coiled coil</keyword>
<dbReference type="AlphaFoldDB" id="A0A1Y1IC33"/>
<feature type="compositionally biased region" description="Basic and acidic residues" evidence="10">
    <location>
        <begin position="139"/>
        <end position="152"/>
    </location>
</feature>
<sequence>MATGDVQGNVDRLRLELRSVRYNEEIDVQGLRDGNPAAFLPLLHYCFLGYSRLLARHLSGLGHELYAKSDLRFVESVFKILRDEFAYRSTLTIAQFLSRGFAERKLILLYDIVQFCKRKHNELWKESQPAKVLKVHKTPPAEEREANVRVVRETPPAPPASTSNQATSSGRDATARNGTSEPGADIGTTSKVAALAARFRSPTEPPPLPQALQKQRRRVSHPTNNPPPAVASSSRPHNPMLRPQTATPSDHRPMPQAASARPQTSFADVNRVQIDASSRPMSEILRHSGGVASGADRPPLPEDDRTRAERIAESGGPSERRVQWADRENSLVDNLDANDFSDGDADRKEMSGVEPEQLLAALQRQLDASGNLVDAGRRFGQDDVGRASFSSDEDGPLSSRRLQEFAAKNEEQVEELRSTVRSLEEKYDKMEQEAVKVKENLQARITLLEGRIRFLEAAQDKKGKGALTAASPQRAGPSTASTSYTGRFLGASPVRQTSLPKRATSQGQPAAVIPQRSIRDVTNTESVPPAQVHGPKTVETSPIKANRGTKDFIEKMRARFEATQKLLQESDGLAA</sequence>
<feature type="domain" description="Centrosomal CEP44" evidence="11">
    <location>
        <begin position="5"/>
        <end position="127"/>
    </location>
</feature>
<evidence type="ECO:0000256" key="7">
    <source>
        <dbReference type="ARBA" id="ARBA00023212"/>
    </source>
</evidence>
<evidence type="ECO:0000313" key="12">
    <source>
        <dbReference type="EMBL" id="GAQ88524.1"/>
    </source>
</evidence>
<comment type="subcellular location">
    <subcellularLocation>
        <location evidence="1">Cytoplasm</location>
        <location evidence="1">Cytoskeleton</location>
        <location evidence="1">Microtubule organizing center</location>
        <location evidence="1">Centrosome</location>
        <location evidence="1">Centriole</location>
    </subcellularLocation>
    <subcellularLocation>
        <location evidence="3">Cytoplasm</location>
        <location evidence="3">Cytoskeleton</location>
        <location evidence="3">Spindle pole</location>
    </subcellularLocation>
    <subcellularLocation>
        <location evidence="2">Midbody</location>
    </subcellularLocation>
</comment>
<dbReference type="GO" id="GO:0030496">
    <property type="term" value="C:midbody"/>
    <property type="evidence" value="ECO:0007669"/>
    <property type="project" value="UniProtKB-SubCell"/>
</dbReference>
<feature type="region of interest" description="Disordered" evidence="10">
    <location>
        <begin position="287"/>
        <end position="352"/>
    </location>
</feature>